<dbReference type="CDD" id="cd07560">
    <property type="entry name" value="Peptidase_S41_CPP"/>
    <property type="match status" value="1"/>
</dbReference>
<evidence type="ECO:0000256" key="2">
    <source>
        <dbReference type="ARBA" id="ARBA00022670"/>
    </source>
</evidence>
<protein>
    <submittedName>
        <fullName evidence="7">S41 family peptidase</fullName>
    </submittedName>
</protein>
<accession>A0ABW3LKL8</accession>
<dbReference type="Gene3D" id="3.30.750.44">
    <property type="match status" value="1"/>
</dbReference>
<dbReference type="PROSITE" id="PS50106">
    <property type="entry name" value="PDZ"/>
    <property type="match status" value="1"/>
</dbReference>
<dbReference type="InterPro" id="IPR005151">
    <property type="entry name" value="Tail-specific_protease"/>
</dbReference>
<evidence type="ECO:0000256" key="3">
    <source>
        <dbReference type="ARBA" id="ARBA00022801"/>
    </source>
</evidence>
<evidence type="ECO:0000259" key="6">
    <source>
        <dbReference type="PROSITE" id="PS50106"/>
    </source>
</evidence>
<dbReference type="SUPFAM" id="SSF47090">
    <property type="entry name" value="PGBD-like"/>
    <property type="match status" value="1"/>
</dbReference>
<evidence type="ECO:0000313" key="8">
    <source>
        <dbReference type="Proteomes" id="UP001597040"/>
    </source>
</evidence>
<dbReference type="InterPro" id="IPR001478">
    <property type="entry name" value="PDZ"/>
</dbReference>
<dbReference type="PANTHER" id="PTHR32060:SF29">
    <property type="entry name" value="CARBOXY-TERMINAL PROCESSING PROTEASE CTPB"/>
    <property type="match status" value="1"/>
</dbReference>
<keyword evidence="3 5" id="KW-0378">Hydrolase</keyword>
<sequence>MNLRKTHIVLILLAAVVLGFIGAYAGVKIAQPEQVNQEPISLSEEDKGLDDEEIQEANVPENMDKVVQAYNVIKDNYLEDVENKQLIEGAIEGMLNTLEDPYSAYMDVETMEQFNETIESSFEGIGAEVSMVNGKVTIIAPIKDSPAEEAGLRPNDQIISVDNESVEGLDLYEAVDKIRGEQGSEVIIEIQRSGVSDTFDVTIVRDNIPLETVYNDVQSIDGKKTGILEITSFSERTADEFEEQLTALEEDGIEGLVIDVRGNPGGLLNSVQDILESFIPSDTPIVQIEDQEGEKSPYYSDLESKKDYPISVVIDEGSASASEILAVAMKEVGYNVVGTNSYGKGTVQQALPLGDGSNIKLTFYKWLSPNGNWIHEEGVKPTIEMEQPAYFYANPVQVDDEFSYDQSDEKIENIQIMLDGLGYDPGRLDGYFSRETEEAVKAFQNDNNVNATGDVDQDTAGMIETKMVEKIRSGEDDKQLEEALDTLYK</sequence>
<dbReference type="InterPro" id="IPR036365">
    <property type="entry name" value="PGBD-like_sf"/>
</dbReference>
<dbReference type="Pfam" id="PF01471">
    <property type="entry name" value="PG_binding_1"/>
    <property type="match status" value="1"/>
</dbReference>
<dbReference type="Pfam" id="PF03572">
    <property type="entry name" value="Peptidase_S41"/>
    <property type="match status" value="1"/>
</dbReference>
<gene>
    <name evidence="7" type="ORF">ACFQ3N_10770</name>
</gene>
<dbReference type="NCBIfam" id="TIGR00225">
    <property type="entry name" value="prc"/>
    <property type="match status" value="1"/>
</dbReference>
<dbReference type="Pfam" id="PF17820">
    <property type="entry name" value="PDZ_6"/>
    <property type="match status" value="1"/>
</dbReference>
<dbReference type="SUPFAM" id="SSF52096">
    <property type="entry name" value="ClpP/crotonase"/>
    <property type="match status" value="1"/>
</dbReference>
<dbReference type="InterPro" id="IPR055210">
    <property type="entry name" value="CtpA/B_N"/>
</dbReference>
<proteinExistence type="inferred from homology"/>
<dbReference type="Gene3D" id="3.90.226.10">
    <property type="entry name" value="2-enoyl-CoA Hydratase, Chain A, domain 1"/>
    <property type="match status" value="1"/>
</dbReference>
<keyword evidence="8" id="KW-1185">Reference proteome</keyword>
<evidence type="ECO:0000313" key="7">
    <source>
        <dbReference type="EMBL" id="MFD1038867.1"/>
    </source>
</evidence>
<dbReference type="CDD" id="cd06782">
    <property type="entry name" value="cpPDZ_CPP-like"/>
    <property type="match status" value="1"/>
</dbReference>
<keyword evidence="4 5" id="KW-0720">Serine protease</keyword>
<dbReference type="InterPro" id="IPR002477">
    <property type="entry name" value="Peptidoglycan-bd-like"/>
</dbReference>
<comment type="caution">
    <text evidence="7">The sequence shown here is derived from an EMBL/GenBank/DDBJ whole genome shotgun (WGS) entry which is preliminary data.</text>
</comment>
<dbReference type="InterPro" id="IPR029045">
    <property type="entry name" value="ClpP/crotonase-like_dom_sf"/>
</dbReference>
<dbReference type="Gene3D" id="2.30.42.10">
    <property type="match status" value="1"/>
</dbReference>
<dbReference type="SUPFAM" id="SSF50156">
    <property type="entry name" value="PDZ domain-like"/>
    <property type="match status" value="1"/>
</dbReference>
<dbReference type="InterPro" id="IPR036034">
    <property type="entry name" value="PDZ_sf"/>
</dbReference>
<dbReference type="InterPro" id="IPR004447">
    <property type="entry name" value="Peptidase_S41A"/>
</dbReference>
<comment type="similarity">
    <text evidence="1 5">Belongs to the peptidase S41A family.</text>
</comment>
<dbReference type="Proteomes" id="UP001597040">
    <property type="component" value="Unassembled WGS sequence"/>
</dbReference>
<dbReference type="Pfam" id="PF22694">
    <property type="entry name" value="CtpB_N-like"/>
    <property type="match status" value="1"/>
</dbReference>
<dbReference type="Gene3D" id="1.10.101.10">
    <property type="entry name" value="PGBD-like superfamily/PGBD"/>
    <property type="match status" value="1"/>
</dbReference>
<dbReference type="SMART" id="SM00245">
    <property type="entry name" value="TSPc"/>
    <property type="match status" value="1"/>
</dbReference>
<evidence type="ECO:0000256" key="5">
    <source>
        <dbReference type="RuleBase" id="RU004404"/>
    </source>
</evidence>
<dbReference type="PANTHER" id="PTHR32060">
    <property type="entry name" value="TAIL-SPECIFIC PROTEASE"/>
    <property type="match status" value="1"/>
</dbReference>
<dbReference type="InterPro" id="IPR041489">
    <property type="entry name" value="PDZ_6"/>
</dbReference>
<dbReference type="RefSeq" id="WP_390362243.1">
    <property type="nucleotide sequence ID" value="NZ_JBHTKJ010000026.1"/>
</dbReference>
<dbReference type="SMART" id="SM00228">
    <property type="entry name" value="PDZ"/>
    <property type="match status" value="1"/>
</dbReference>
<reference evidence="8" key="1">
    <citation type="journal article" date="2019" name="Int. J. Syst. Evol. Microbiol.">
        <title>The Global Catalogue of Microorganisms (GCM) 10K type strain sequencing project: providing services to taxonomists for standard genome sequencing and annotation.</title>
        <authorList>
            <consortium name="The Broad Institute Genomics Platform"/>
            <consortium name="The Broad Institute Genome Sequencing Center for Infectious Disease"/>
            <person name="Wu L."/>
            <person name="Ma J."/>
        </authorList>
    </citation>
    <scope>NUCLEOTIDE SEQUENCE [LARGE SCALE GENOMIC DNA]</scope>
    <source>
        <strain evidence="8">CCUG 56754</strain>
    </source>
</reference>
<evidence type="ECO:0000256" key="1">
    <source>
        <dbReference type="ARBA" id="ARBA00009179"/>
    </source>
</evidence>
<dbReference type="EMBL" id="JBHTKJ010000026">
    <property type="protein sequence ID" value="MFD1038867.1"/>
    <property type="molecule type" value="Genomic_DNA"/>
</dbReference>
<keyword evidence="2 5" id="KW-0645">Protease</keyword>
<evidence type="ECO:0000256" key="4">
    <source>
        <dbReference type="ARBA" id="ARBA00022825"/>
    </source>
</evidence>
<organism evidence="7 8">
    <name type="scientific">Virgibacillus byunsanensis</name>
    <dbReference type="NCBI Taxonomy" id="570945"/>
    <lineage>
        <taxon>Bacteria</taxon>
        <taxon>Bacillati</taxon>
        <taxon>Bacillota</taxon>
        <taxon>Bacilli</taxon>
        <taxon>Bacillales</taxon>
        <taxon>Bacillaceae</taxon>
        <taxon>Virgibacillus</taxon>
    </lineage>
</organism>
<dbReference type="InterPro" id="IPR036366">
    <property type="entry name" value="PGBDSf"/>
</dbReference>
<feature type="domain" description="PDZ" evidence="6">
    <location>
        <begin position="115"/>
        <end position="179"/>
    </location>
</feature>
<name>A0ABW3LKL8_9BACI</name>